<organism evidence="1">
    <name type="scientific">Pseudomonas aeruginosa</name>
    <dbReference type="NCBI Taxonomy" id="287"/>
    <lineage>
        <taxon>Bacteria</taxon>
        <taxon>Pseudomonadati</taxon>
        <taxon>Pseudomonadota</taxon>
        <taxon>Gammaproteobacteria</taxon>
        <taxon>Pseudomonadales</taxon>
        <taxon>Pseudomonadaceae</taxon>
        <taxon>Pseudomonas</taxon>
    </lineage>
</organism>
<gene>
    <name evidence="1" type="ORF">TUEID40_02139</name>
</gene>
<reference evidence="1" key="1">
    <citation type="submission" date="2019-09" db="EMBL/GenBank/DDBJ databases">
        <authorList>
            <person name="Gross C."/>
            <person name="Bohn E."/>
        </authorList>
    </citation>
    <scope>NUCLEOTIDE SEQUENCE</scope>
    <source>
        <strain evidence="1">ID40</strain>
    </source>
</reference>
<protein>
    <submittedName>
        <fullName evidence="1">Uncharacterized protein</fullName>
    </submittedName>
</protein>
<proteinExistence type="predicted"/>
<sequence length="558" mass="61329">MIETALAEGRRVRQLLDHENRFILGKHLGDAQTAQLQFAWEDYLAFQDSVAGFMRQGFDQIAAERMTKCLSVDADAILANPLIALPFLEADADAVPTVLSGFESNPGLRHALGLLRYLEAQSLAGNTVVEVGSICGSGDVGDVGGLDDVLQAVRECERQGWVVETEGLVQLRSNCWLQNAVRDHLTRICGPFHPVYSERELEHAFSRLGAFTPDLFAQDMLDEVSLAINARVVLVRYDDIKAASEFTQQYCAVSELLTNAAPTLVTAAKSRCIAYEDELGVAPVPFYEITDGAHAPAVVVQQFNQLPLFEIFQLLTELENVVNLVALIDTTLPANAAVEQMSRYFTTVDVRVRRQGALPFQQCYRGLSEIEARIDAEDVQRIAVVCDCPEISLMLNRRYSSVPAETKVPKKGDLIRLSPRGLRRQDDALIRIMNVKVGELFVLQSQMYRTIKAEEFAGYSWAAGFALSPREASGVALPPVLVFTSARRGSDESGSGEYGPRVCRPEEHGSGGAMKGMALVRNLQAQGVRVIEHCVYEIEGFPRVAGAGTLQRIVPLVE</sequence>
<evidence type="ECO:0000313" key="1">
    <source>
        <dbReference type="EMBL" id="VVH80975.1"/>
    </source>
</evidence>
<name>A0A5E5QY79_PSEAI</name>
<accession>A0A5E5QY79</accession>
<dbReference type="EMBL" id="LR700248">
    <property type="protein sequence ID" value="VVH80975.1"/>
    <property type="molecule type" value="Genomic_DNA"/>
</dbReference>
<dbReference type="AlphaFoldDB" id="A0A5E5QY79"/>